<reference evidence="2 3" key="1">
    <citation type="submission" date="2021-04" db="EMBL/GenBank/DDBJ databases">
        <authorList>
            <person name="Ivanova A."/>
        </authorList>
    </citation>
    <scope>NUCLEOTIDE SEQUENCE [LARGE SCALE GENOMIC DNA]</scope>
    <source>
        <strain evidence="2 3">G18</strain>
    </source>
</reference>
<evidence type="ECO:0008006" key="4">
    <source>
        <dbReference type="Google" id="ProtNLM"/>
    </source>
</evidence>
<comment type="caution">
    <text evidence="2">The sequence shown here is derived from an EMBL/GenBank/DDBJ whole genome shotgun (WGS) entry which is preliminary data.</text>
</comment>
<evidence type="ECO:0000313" key="2">
    <source>
        <dbReference type="EMBL" id="MBP3957171.1"/>
    </source>
</evidence>
<feature type="region of interest" description="Disordered" evidence="1">
    <location>
        <begin position="1"/>
        <end position="28"/>
    </location>
</feature>
<organism evidence="2 3">
    <name type="scientific">Gemmata palustris</name>
    <dbReference type="NCBI Taxonomy" id="2822762"/>
    <lineage>
        <taxon>Bacteria</taxon>
        <taxon>Pseudomonadati</taxon>
        <taxon>Planctomycetota</taxon>
        <taxon>Planctomycetia</taxon>
        <taxon>Gemmatales</taxon>
        <taxon>Gemmataceae</taxon>
        <taxon>Gemmata</taxon>
    </lineage>
</organism>
<dbReference type="Proteomes" id="UP000676565">
    <property type="component" value="Unassembled WGS sequence"/>
</dbReference>
<dbReference type="RefSeq" id="WP_210655979.1">
    <property type="nucleotide sequence ID" value="NZ_JAGKQQ010000001.1"/>
</dbReference>
<gene>
    <name evidence="2" type="ORF">J8F10_18060</name>
</gene>
<name>A0ABS5BTX1_9BACT</name>
<dbReference type="InterPro" id="IPR027417">
    <property type="entry name" value="P-loop_NTPase"/>
</dbReference>
<proteinExistence type="predicted"/>
<evidence type="ECO:0000256" key="1">
    <source>
        <dbReference type="SAM" id="MobiDB-lite"/>
    </source>
</evidence>
<dbReference type="SUPFAM" id="SSF52540">
    <property type="entry name" value="P-loop containing nucleoside triphosphate hydrolases"/>
    <property type="match status" value="1"/>
</dbReference>
<dbReference type="EMBL" id="JAGKQQ010000001">
    <property type="protein sequence ID" value="MBP3957171.1"/>
    <property type="molecule type" value="Genomic_DNA"/>
</dbReference>
<sequence length="512" mass="56207">MNPTARAVDGPPEISLDPPRPVPGKPGVFTFVSRNGEPIHSDDFRPSIASRVTKFIRETMRKAYPDLKEPEWPAPVVARLEKQFTAWAVVPPAPANRPPASADPDADPRAEALSRVPEDVQIEAYDLLEDPNLIEIVSADIRGVGVVGECETALALYLVGTSAQLTEPLAAVVRGPSSSGKSFLVEAVASLFPPEVTLRATDLSPNALYYFKPGELRHRWVVAGERSRIEDDERAEATRALREMISAGRLSKAVAMKEGDGICSRVIVQEGPIAFTETTTLEDIFAEDANRCLVFSTDERDEQTRRILDATAARAAGHPRRDPARLRAVHHALQRMLPRAEVVVPFAPDLSALLPATRVEERRDLPKLIRFVQAAALLRYRHRERDGAGRVVAELADYQLALRLVAQALSAARNGLSDPARRCFATLCEKFGTTGFDSNEAERAVAKSRSSVRAWLSALTKCGFLEQTEPNKGPNPARWRLTGDEPTTAAAYLPPVQEVMTRFLARTRGHSE</sequence>
<protein>
    <recommendedName>
        <fullName evidence="4">ATP-binding protein</fullName>
    </recommendedName>
</protein>
<evidence type="ECO:0000313" key="3">
    <source>
        <dbReference type="Proteomes" id="UP000676565"/>
    </source>
</evidence>
<accession>A0ABS5BTX1</accession>
<keyword evidence="3" id="KW-1185">Reference proteome</keyword>